<dbReference type="PANTHER" id="PTHR43711:SF1">
    <property type="entry name" value="HISTIDINE KINASE 1"/>
    <property type="match status" value="1"/>
</dbReference>
<dbReference type="Gene3D" id="6.10.340.10">
    <property type="match status" value="1"/>
</dbReference>
<keyword evidence="10" id="KW-1185">Reference proteome</keyword>
<evidence type="ECO:0000256" key="4">
    <source>
        <dbReference type="ARBA" id="ARBA00022679"/>
    </source>
</evidence>
<dbReference type="Pfam" id="PF00512">
    <property type="entry name" value="HisKA"/>
    <property type="match status" value="1"/>
</dbReference>
<dbReference type="EC" id="2.7.13.3" evidence="2"/>
<keyword evidence="6" id="KW-0902">Two-component regulatory system</keyword>
<keyword evidence="7" id="KW-0812">Transmembrane</keyword>
<organism evidence="9 10">
    <name type="scientific">Turicimonas muris</name>
    <dbReference type="NCBI Taxonomy" id="1796652"/>
    <lineage>
        <taxon>Bacteria</taxon>
        <taxon>Pseudomonadati</taxon>
        <taxon>Pseudomonadota</taxon>
        <taxon>Betaproteobacteria</taxon>
        <taxon>Burkholderiales</taxon>
        <taxon>Sutterellaceae</taxon>
        <taxon>Turicimonas</taxon>
    </lineage>
</organism>
<dbReference type="InterPro" id="IPR050736">
    <property type="entry name" value="Sensor_HK_Regulatory"/>
</dbReference>
<protein>
    <recommendedName>
        <fullName evidence="2">histidine kinase</fullName>
        <ecNumber evidence="2">2.7.13.3</ecNumber>
    </recommendedName>
</protein>
<evidence type="ECO:0000313" key="9">
    <source>
        <dbReference type="EMBL" id="OXE46014.1"/>
    </source>
</evidence>
<dbReference type="SUPFAM" id="SSF55874">
    <property type="entry name" value="ATPase domain of HSP90 chaperone/DNA topoisomerase II/histidine kinase"/>
    <property type="match status" value="1"/>
</dbReference>
<dbReference type="CDD" id="cd00082">
    <property type="entry name" value="HisKA"/>
    <property type="match status" value="1"/>
</dbReference>
<dbReference type="InterPro" id="IPR036890">
    <property type="entry name" value="HATPase_C_sf"/>
</dbReference>
<dbReference type="SMART" id="SM00387">
    <property type="entry name" value="HATPase_c"/>
    <property type="match status" value="1"/>
</dbReference>
<feature type="transmembrane region" description="Helical" evidence="7">
    <location>
        <begin position="130"/>
        <end position="152"/>
    </location>
</feature>
<feature type="transmembrane region" description="Helical" evidence="7">
    <location>
        <begin position="12"/>
        <end position="34"/>
    </location>
</feature>
<dbReference type="Gene3D" id="1.10.287.130">
    <property type="match status" value="1"/>
</dbReference>
<evidence type="ECO:0000313" key="10">
    <source>
        <dbReference type="Proteomes" id="UP000214610"/>
    </source>
</evidence>
<dbReference type="InterPro" id="IPR005467">
    <property type="entry name" value="His_kinase_dom"/>
</dbReference>
<keyword evidence="7" id="KW-0472">Membrane</keyword>
<keyword evidence="5 9" id="KW-0418">Kinase</keyword>
<dbReference type="GO" id="GO:0000155">
    <property type="term" value="F:phosphorelay sensor kinase activity"/>
    <property type="evidence" value="ECO:0007669"/>
    <property type="project" value="InterPro"/>
</dbReference>
<accession>A0A227KEW6</accession>
<dbReference type="InterPro" id="IPR003594">
    <property type="entry name" value="HATPase_dom"/>
</dbReference>
<sequence>MRKEWSLKKLIAISISLTIICIALIYTGLIYMTIHSAENQLMGSAMSSTLNGIMTYDISQGQHPRLDQFSRLYIEDDPIRPIPEAFKDLPLGYVEVVKGEDLHVYSMLYNGKRVVLTRNQELFESWEIKVFIGILVFFAALVCFSFFFAHWLSKRLLKPLDRLTLKAAEADKALQNGQIYSTDLFKEKSWSDNEISRLAKTLNDLTSKIRNLAVKEKIFSGEVSHEIRTPLTVINTSLELLETDPGTSPSQRKFVNRALKASQRIKELTEVFLNLSRGTRNEDTHQVTVSEFFQDHRQEWQTKFAAKGLDFNVKVLSNSQDTYNEVLVGATFDNLLNNALKFTDKGGVTISINTDSVVIEDTGCGIKEEYREKIFDSGYQANPDDKLGGFGLGLAIARRAADYLGWTIKLKDSGEEGSTFVISFNKK</sequence>
<comment type="catalytic activity">
    <reaction evidence="1">
        <text>ATP + protein L-histidine = ADP + protein N-phospho-L-histidine.</text>
        <dbReference type="EC" id="2.7.13.3"/>
    </reaction>
</comment>
<gene>
    <name evidence="9" type="ORF">ADH67_09840</name>
</gene>
<keyword evidence="4" id="KW-0808">Transferase</keyword>
<evidence type="ECO:0000256" key="5">
    <source>
        <dbReference type="ARBA" id="ARBA00022777"/>
    </source>
</evidence>
<evidence type="ECO:0000256" key="1">
    <source>
        <dbReference type="ARBA" id="ARBA00000085"/>
    </source>
</evidence>
<dbReference type="InterPro" id="IPR003661">
    <property type="entry name" value="HisK_dim/P_dom"/>
</dbReference>
<evidence type="ECO:0000256" key="7">
    <source>
        <dbReference type="SAM" id="Phobius"/>
    </source>
</evidence>
<dbReference type="Pfam" id="PF02518">
    <property type="entry name" value="HATPase_c"/>
    <property type="match status" value="1"/>
</dbReference>
<keyword evidence="3" id="KW-0597">Phosphoprotein</keyword>
<feature type="domain" description="Histidine kinase" evidence="8">
    <location>
        <begin position="222"/>
        <end position="427"/>
    </location>
</feature>
<evidence type="ECO:0000259" key="8">
    <source>
        <dbReference type="PROSITE" id="PS50109"/>
    </source>
</evidence>
<reference evidence="10" key="1">
    <citation type="submission" date="2017-05" db="EMBL/GenBank/DDBJ databases">
        <title>Improved OligoMM genomes.</title>
        <authorList>
            <person name="Garzetti D."/>
        </authorList>
    </citation>
    <scope>NUCLEOTIDE SEQUENCE [LARGE SCALE GENOMIC DNA]</scope>
    <source>
        <strain evidence="10">YL45</strain>
    </source>
</reference>
<dbReference type="PRINTS" id="PR00344">
    <property type="entry name" value="BCTRLSENSOR"/>
</dbReference>
<comment type="caution">
    <text evidence="9">The sequence shown here is derived from an EMBL/GenBank/DDBJ whole genome shotgun (WGS) entry which is preliminary data.</text>
</comment>
<dbReference type="SMART" id="SM00388">
    <property type="entry name" value="HisKA"/>
    <property type="match status" value="1"/>
</dbReference>
<dbReference type="InterPro" id="IPR036097">
    <property type="entry name" value="HisK_dim/P_sf"/>
</dbReference>
<dbReference type="SUPFAM" id="SSF47384">
    <property type="entry name" value="Homodimeric domain of signal transducing histidine kinase"/>
    <property type="match status" value="1"/>
</dbReference>
<proteinExistence type="predicted"/>
<dbReference type="Proteomes" id="UP000214610">
    <property type="component" value="Unassembled WGS sequence"/>
</dbReference>
<dbReference type="AlphaFoldDB" id="A0A227KEW6"/>
<dbReference type="PANTHER" id="PTHR43711">
    <property type="entry name" value="TWO-COMPONENT HISTIDINE KINASE"/>
    <property type="match status" value="1"/>
</dbReference>
<dbReference type="EMBL" id="NHMP01000006">
    <property type="protein sequence ID" value="OXE46014.1"/>
    <property type="molecule type" value="Genomic_DNA"/>
</dbReference>
<keyword evidence="7" id="KW-1133">Transmembrane helix</keyword>
<dbReference type="Gene3D" id="3.30.565.10">
    <property type="entry name" value="Histidine kinase-like ATPase, C-terminal domain"/>
    <property type="match status" value="1"/>
</dbReference>
<evidence type="ECO:0000256" key="6">
    <source>
        <dbReference type="ARBA" id="ARBA00023012"/>
    </source>
</evidence>
<name>A0A227KEW6_9BURK</name>
<dbReference type="InterPro" id="IPR004358">
    <property type="entry name" value="Sig_transdc_His_kin-like_C"/>
</dbReference>
<dbReference type="PROSITE" id="PS50109">
    <property type="entry name" value="HIS_KIN"/>
    <property type="match status" value="1"/>
</dbReference>
<evidence type="ECO:0000256" key="3">
    <source>
        <dbReference type="ARBA" id="ARBA00022553"/>
    </source>
</evidence>
<dbReference type="GeneID" id="78361963"/>
<evidence type="ECO:0000256" key="2">
    <source>
        <dbReference type="ARBA" id="ARBA00012438"/>
    </source>
</evidence>
<dbReference type="RefSeq" id="WP_066593941.1">
    <property type="nucleotide sequence ID" value="NZ_CAJTBZ010000013.1"/>
</dbReference>